<dbReference type="GeneID" id="55412552"/>
<organism evidence="1 2">
    <name type="scientific">uncultured phage_MedDCM-OCT-S30-C28</name>
    <dbReference type="NCBI Taxonomy" id="2741076"/>
    <lineage>
        <taxon>Viruses</taxon>
        <taxon>Duplodnaviria</taxon>
        <taxon>Heunggongvirae</taxon>
        <taxon>Uroviricota</taxon>
        <taxon>Caudoviricetes</taxon>
        <taxon>Autographivirales</taxon>
        <taxon>Fussvirus</taxon>
        <taxon>Fussvirus S30C28</taxon>
    </lineage>
</organism>
<sequence>MKNAILKALEDRYNAQISEADATIKIYLHTSVGIGEHPQHIDEVDKQVEKIANAEEKLKILKEFQDE</sequence>
<protein>
    <submittedName>
        <fullName evidence="1">Uncharacterized protein</fullName>
    </submittedName>
</protein>
<reference evidence="1 2" key="1">
    <citation type="journal article" date="2013" name="PLoS Genet.">
        <title>Expanding the Marine Virosphere Using Metagenomics.</title>
        <authorList>
            <person name="Mizuno C.M."/>
            <person name="Rodriguez-Valera F."/>
            <person name="Kimes N.E."/>
            <person name="Ghai R."/>
        </authorList>
    </citation>
    <scope>NUCLEOTIDE SEQUENCE [LARGE SCALE GENOMIC DNA]</scope>
    <source>
        <strain evidence="1">UvMED-CGR-U-MedDCM-OCT-S30-C28</strain>
    </source>
</reference>
<name>A0A6S4PCU0_9CAUD</name>
<dbReference type="Proteomes" id="UP000505267">
    <property type="component" value="Segment"/>
</dbReference>
<evidence type="ECO:0000313" key="1">
    <source>
        <dbReference type="EMBL" id="BAQ94207.1"/>
    </source>
</evidence>
<accession>A0A6S4PCU0</accession>
<dbReference type="EMBL" id="AP013543">
    <property type="protein sequence ID" value="BAQ94207.1"/>
    <property type="molecule type" value="Genomic_DNA"/>
</dbReference>
<dbReference type="KEGG" id="vg:55412552"/>
<keyword evidence="2" id="KW-1185">Reference proteome</keyword>
<proteinExistence type="predicted"/>
<dbReference type="RefSeq" id="YP_009777749.1">
    <property type="nucleotide sequence ID" value="NC_047703.1"/>
</dbReference>
<evidence type="ECO:0000313" key="2">
    <source>
        <dbReference type="Proteomes" id="UP000505267"/>
    </source>
</evidence>